<gene>
    <name evidence="1" type="ORF">EVAR_52982_1</name>
</gene>
<organism evidence="1 2">
    <name type="scientific">Eumeta variegata</name>
    <name type="common">Bagworm moth</name>
    <name type="synonym">Eumeta japonica</name>
    <dbReference type="NCBI Taxonomy" id="151549"/>
    <lineage>
        <taxon>Eukaryota</taxon>
        <taxon>Metazoa</taxon>
        <taxon>Ecdysozoa</taxon>
        <taxon>Arthropoda</taxon>
        <taxon>Hexapoda</taxon>
        <taxon>Insecta</taxon>
        <taxon>Pterygota</taxon>
        <taxon>Neoptera</taxon>
        <taxon>Endopterygota</taxon>
        <taxon>Lepidoptera</taxon>
        <taxon>Glossata</taxon>
        <taxon>Ditrysia</taxon>
        <taxon>Tineoidea</taxon>
        <taxon>Psychidae</taxon>
        <taxon>Oiketicinae</taxon>
        <taxon>Eumeta</taxon>
    </lineage>
</organism>
<dbReference type="Proteomes" id="UP000299102">
    <property type="component" value="Unassembled WGS sequence"/>
</dbReference>
<evidence type="ECO:0000313" key="1">
    <source>
        <dbReference type="EMBL" id="GBP83365.1"/>
    </source>
</evidence>
<name>A0A4C1Z9S3_EUMVA</name>
<proteinExistence type="predicted"/>
<accession>A0A4C1Z9S3</accession>
<protein>
    <submittedName>
        <fullName evidence="1">Uncharacterized protein</fullName>
    </submittedName>
</protein>
<sequence>MRTRRQMFASDWPKTLECIATSAQWRPDKKANMRHPFPQKKSLPGCLRQLQHSNRSFFRPFQTNRCACTSPVLRETAQLRLHAGMLDKIYYLKNIEGISLEKGDSICILSNLSKRDTSGWLKKPRPPRRPLAGHPNTYSAPRLLVDLLVAVVKSKPVKSFVQRQHEISKPQCINIYETRQKRRENSK</sequence>
<comment type="caution">
    <text evidence="1">The sequence shown here is derived from an EMBL/GenBank/DDBJ whole genome shotgun (WGS) entry which is preliminary data.</text>
</comment>
<keyword evidence="2" id="KW-1185">Reference proteome</keyword>
<evidence type="ECO:0000313" key="2">
    <source>
        <dbReference type="Proteomes" id="UP000299102"/>
    </source>
</evidence>
<dbReference type="EMBL" id="BGZK01001617">
    <property type="protein sequence ID" value="GBP83365.1"/>
    <property type="molecule type" value="Genomic_DNA"/>
</dbReference>
<dbReference type="AlphaFoldDB" id="A0A4C1Z9S3"/>
<reference evidence="1 2" key="1">
    <citation type="journal article" date="2019" name="Commun. Biol.">
        <title>The bagworm genome reveals a unique fibroin gene that provides high tensile strength.</title>
        <authorList>
            <person name="Kono N."/>
            <person name="Nakamura H."/>
            <person name="Ohtoshi R."/>
            <person name="Tomita M."/>
            <person name="Numata K."/>
            <person name="Arakawa K."/>
        </authorList>
    </citation>
    <scope>NUCLEOTIDE SEQUENCE [LARGE SCALE GENOMIC DNA]</scope>
</reference>